<dbReference type="Proteomes" id="UP000530032">
    <property type="component" value="Unassembled WGS sequence"/>
</dbReference>
<dbReference type="EMBL" id="JABBCQ020000037">
    <property type="protein sequence ID" value="MBI1627051.1"/>
    <property type="molecule type" value="Genomic_DNA"/>
</dbReference>
<evidence type="ECO:0000256" key="1">
    <source>
        <dbReference type="SAM" id="MobiDB-lite"/>
    </source>
</evidence>
<feature type="region of interest" description="Disordered" evidence="1">
    <location>
        <begin position="20"/>
        <end position="68"/>
    </location>
</feature>
<keyword evidence="3" id="KW-1185">Reference proteome</keyword>
<dbReference type="RefSeq" id="WP_198462393.1">
    <property type="nucleotide sequence ID" value="NZ_JABBCQ020000037.1"/>
</dbReference>
<accession>A0A843B897</accession>
<gene>
    <name evidence="2" type="ORF">HF327_021515</name>
</gene>
<dbReference type="AlphaFoldDB" id="A0A843B897"/>
<proteinExistence type="predicted"/>
<feature type="region of interest" description="Disordered" evidence="1">
    <location>
        <begin position="97"/>
        <end position="121"/>
    </location>
</feature>
<protein>
    <submittedName>
        <fullName evidence="2">Uncharacterized protein</fullName>
    </submittedName>
</protein>
<sequence length="205" mass="22706">MLNFLDITPKAVKRRSREIFSPPHQPTRIHRLLGNGSGPSLPSPTVLSRKPPAGTQNTPDLPASSHGTKPEAIEIAHVMALVAELTALVAQLRPLAVPPVTGSESPPPKQKRKYTPRKTDQKVEAVPLIDRKWITFKQAAALYPKSEQAFRHLAHKSSQYLKYPKANLRSNGFEACVVRQPGSRNVYLNAEELERWMAQGQGDAQ</sequence>
<evidence type="ECO:0000313" key="2">
    <source>
        <dbReference type="EMBL" id="MBI1627051.1"/>
    </source>
</evidence>
<reference evidence="2" key="1">
    <citation type="submission" date="2020-12" db="EMBL/GenBank/DDBJ databases">
        <title>Comamonas sp. nov., isolated from stream water.</title>
        <authorList>
            <person name="Park K.-H."/>
        </authorList>
    </citation>
    <scope>NUCLEOTIDE SEQUENCE</scope>
    <source>
        <strain evidence="2">EJ-4</strain>
    </source>
</reference>
<name>A0A843B897_9BURK</name>
<organism evidence="2 3">
    <name type="scientific">Comamonas suwonensis</name>
    <dbReference type="NCBI Taxonomy" id="2606214"/>
    <lineage>
        <taxon>Bacteria</taxon>
        <taxon>Pseudomonadati</taxon>
        <taxon>Pseudomonadota</taxon>
        <taxon>Betaproteobacteria</taxon>
        <taxon>Burkholderiales</taxon>
        <taxon>Comamonadaceae</taxon>
        <taxon>Comamonas</taxon>
    </lineage>
</organism>
<comment type="caution">
    <text evidence="2">The sequence shown here is derived from an EMBL/GenBank/DDBJ whole genome shotgun (WGS) entry which is preliminary data.</text>
</comment>
<evidence type="ECO:0000313" key="3">
    <source>
        <dbReference type="Proteomes" id="UP000530032"/>
    </source>
</evidence>